<sequence length="438" mass="53502">MSFANQRNILIHDRLGNLYNFRWHEEKIIYTYFDKYLKEYESDTLVDDCTLEYDAVIDEENNVYFAYHRKDGKLVLMFLKNGFWHKNLLGGDRTLNIFNLNLFIYNQQVHMIYCIPANENNMCYRIYHHYYKNQEWKTFVVQDIKRKKLLNPFQIIQNEKNLIIGFYDFLNDEEQIYIKEFDQKNEQWQNALQLTSSKKEKLYLDMFMTKNKILHITYSEYFQGNLVIKYEKYKFENNKAIRLIEKVLSNPSNCSNATFIQQDEKLWIVWTEYEQVVSCFTEDDGENWSKPYLWKESKKIDFFRYKFNTNDEDIKKDYQFNYTFGKGYPEFSFIGFGPLENVEIIPRKINSNKNIKDIVKGQEIKDQEIQIKKEKFFKKELYELQKSIKILEDKLKSVEDLEERLKTIEEKITSVENLEERIKNIEEYFKRRRRGLFR</sequence>
<keyword evidence="1" id="KW-0175">Coiled coil</keyword>
<gene>
    <name evidence="2" type="ORF">KVH43_10180</name>
</gene>
<evidence type="ECO:0000313" key="2">
    <source>
        <dbReference type="EMBL" id="QXM05728.1"/>
    </source>
</evidence>
<evidence type="ECO:0000313" key="3">
    <source>
        <dbReference type="Proteomes" id="UP000886818"/>
    </source>
</evidence>
<feature type="coiled-coil region" evidence="1">
    <location>
        <begin position="381"/>
        <end position="428"/>
    </location>
</feature>
<proteinExistence type="predicted"/>
<accession>A0ABX8R9M0</accession>
<organism evidence="2 3">
    <name type="scientific">Crassaminicella indica</name>
    <dbReference type="NCBI Taxonomy" id="2855394"/>
    <lineage>
        <taxon>Bacteria</taxon>
        <taxon>Bacillati</taxon>
        <taxon>Bacillota</taxon>
        <taxon>Clostridia</taxon>
        <taxon>Eubacteriales</taxon>
        <taxon>Clostridiaceae</taxon>
        <taxon>Crassaminicella</taxon>
    </lineage>
</organism>
<dbReference type="EMBL" id="CP078093">
    <property type="protein sequence ID" value="QXM05728.1"/>
    <property type="molecule type" value="Genomic_DNA"/>
</dbReference>
<name>A0ABX8R9M0_9CLOT</name>
<dbReference type="Proteomes" id="UP000886818">
    <property type="component" value="Chromosome"/>
</dbReference>
<reference evidence="2" key="1">
    <citation type="submission" date="2021-07" db="EMBL/GenBank/DDBJ databases">
        <title>Complete genome sequence of Crassaminicella sp. 143-21, isolated from a deep-sea hydrothermal vent.</title>
        <authorList>
            <person name="Li X."/>
        </authorList>
    </citation>
    <scope>NUCLEOTIDE SEQUENCE</scope>
    <source>
        <strain evidence="2">143-21</strain>
    </source>
</reference>
<protein>
    <submittedName>
        <fullName evidence="2">Uncharacterized protein</fullName>
    </submittedName>
</protein>
<evidence type="ECO:0000256" key="1">
    <source>
        <dbReference type="SAM" id="Coils"/>
    </source>
</evidence>
<keyword evidence="3" id="KW-1185">Reference proteome</keyword>
<dbReference type="RefSeq" id="WP_218282426.1">
    <property type="nucleotide sequence ID" value="NZ_CP078093.1"/>
</dbReference>